<reference evidence="1 2" key="1">
    <citation type="submission" date="2018-06" db="EMBL/GenBank/DDBJ databases">
        <title>Genomic Encyclopedia of Type Strains, Phase IV (KMG-IV): sequencing the most valuable type-strain genomes for metagenomic binning, comparative biology and taxonomic classification.</title>
        <authorList>
            <person name="Goeker M."/>
        </authorList>
    </citation>
    <scope>NUCLEOTIDE SEQUENCE [LARGE SCALE GENOMIC DNA]</scope>
    <source>
        <strain evidence="1 2">DSM 25532</strain>
    </source>
</reference>
<organism evidence="1 2">
    <name type="scientific">Roseimicrobium gellanilyticum</name>
    <dbReference type="NCBI Taxonomy" id="748857"/>
    <lineage>
        <taxon>Bacteria</taxon>
        <taxon>Pseudomonadati</taxon>
        <taxon>Verrucomicrobiota</taxon>
        <taxon>Verrucomicrobiia</taxon>
        <taxon>Verrucomicrobiales</taxon>
        <taxon>Verrucomicrobiaceae</taxon>
        <taxon>Roseimicrobium</taxon>
    </lineage>
</organism>
<evidence type="ECO:0000313" key="1">
    <source>
        <dbReference type="EMBL" id="RBP45669.1"/>
    </source>
</evidence>
<accession>A0A366HR03</accession>
<dbReference type="AlphaFoldDB" id="A0A366HR03"/>
<sequence>MAEFIPISIDGNPHVYIQSSQIVSLTAGYAPVPSEDGDEEIEFNNPPSDDDIFTLSIAMADGQTFDLRGSVAEVTYDLLTGHPRPTRGEI</sequence>
<name>A0A366HR03_9BACT</name>
<dbReference type="RefSeq" id="WP_113957249.1">
    <property type="nucleotide sequence ID" value="NZ_QNRR01000002.1"/>
</dbReference>
<proteinExistence type="predicted"/>
<comment type="caution">
    <text evidence="1">The sequence shown here is derived from an EMBL/GenBank/DDBJ whole genome shotgun (WGS) entry which is preliminary data.</text>
</comment>
<keyword evidence="2" id="KW-1185">Reference proteome</keyword>
<protein>
    <submittedName>
        <fullName evidence="1">Uncharacterized protein</fullName>
    </submittedName>
</protein>
<gene>
    <name evidence="1" type="ORF">DES53_10251</name>
</gene>
<evidence type="ECO:0000313" key="2">
    <source>
        <dbReference type="Proteomes" id="UP000253426"/>
    </source>
</evidence>
<dbReference type="EMBL" id="QNRR01000002">
    <property type="protein sequence ID" value="RBP45669.1"/>
    <property type="molecule type" value="Genomic_DNA"/>
</dbReference>
<dbReference type="Proteomes" id="UP000253426">
    <property type="component" value="Unassembled WGS sequence"/>
</dbReference>